<keyword evidence="3" id="KW-1185">Reference proteome</keyword>
<accession>A0A371D2Z2</accession>
<dbReference type="Proteomes" id="UP000256964">
    <property type="component" value="Unassembled WGS sequence"/>
</dbReference>
<evidence type="ECO:0000313" key="3">
    <source>
        <dbReference type="Proteomes" id="UP000256964"/>
    </source>
</evidence>
<organism evidence="2 3">
    <name type="scientific">Lentinus brumalis</name>
    <dbReference type="NCBI Taxonomy" id="2498619"/>
    <lineage>
        <taxon>Eukaryota</taxon>
        <taxon>Fungi</taxon>
        <taxon>Dikarya</taxon>
        <taxon>Basidiomycota</taxon>
        <taxon>Agaricomycotina</taxon>
        <taxon>Agaricomycetes</taxon>
        <taxon>Polyporales</taxon>
        <taxon>Polyporaceae</taxon>
        <taxon>Lentinus</taxon>
    </lineage>
</organism>
<reference evidence="2 3" key="1">
    <citation type="journal article" date="2018" name="Biotechnol. Biofuels">
        <title>Integrative visual omics of the white-rot fungus Polyporus brumalis exposes the biotechnological potential of its oxidative enzymes for delignifying raw plant biomass.</title>
        <authorList>
            <person name="Miyauchi S."/>
            <person name="Rancon A."/>
            <person name="Drula E."/>
            <person name="Hage H."/>
            <person name="Chaduli D."/>
            <person name="Favel A."/>
            <person name="Grisel S."/>
            <person name="Henrissat B."/>
            <person name="Herpoel-Gimbert I."/>
            <person name="Ruiz-Duenas F.J."/>
            <person name="Chevret D."/>
            <person name="Hainaut M."/>
            <person name="Lin J."/>
            <person name="Wang M."/>
            <person name="Pangilinan J."/>
            <person name="Lipzen A."/>
            <person name="Lesage-Meessen L."/>
            <person name="Navarro D."/>
            <person name="Riley R."/>
            <person name="Grigoriev I.V."/>
            <person name="Zhou S."/>
            <person name="Raouche S."/>
            <person name="Rosso M.N."/>
        </authorList>
    </citation>
    <scope>NUCLEOTIDE SEQUENCE [LARGE SCALE GENOMIC DNA]</scope>
    <source>
        <strain evidence="2 3">BRFM 1820</strain>
    </source>
</reference>
<evidence type="ECO:0000313" key="2">
    <source>
        <dbReference type="EMBL" id="RDX46920.1"/>
    </source>
</evidence>
<dbReference type="AlphaFoldDB" id="A0A371D2Z2"/>
<proteinExistence type="predicted"/>
<feature type="region of interest" description="Disordered" evidence="1">
    <location>
        <begin position="1"/>
        <end position="23"/>
    </location>
</feature>
<name>A0A371D2Z2_9APHY</name>
<evidence type="ECO:0000256" key="1">
    <source>
        <dbReference type="SAM" id="MobiDB-lite"/>
    </source>
</evidence>
<gene>
    <name evidence="2" type="ORF">OH76DRAFT_810038</name>
</gene>
<dbReference type="EMBL" id="KZ857423">
    <property type="protein sequence ID" value="RDX46920.1"/>
    <property type="molecule type" value="Genomic_DNA"/>
</dbReference>
<sequence length="256" mass="29040">MRTRSSKRSDRNVRGTTDRSRTSSSLRVMAYGSQEVAHADGAWAPTVDPSIPELSFLGQPQWDLYSDAYAYRPRTALDDYSEAMGCASNPMPYAHLRECADAANTTVQEMVDRTVQMLHTLKPTKIGHLALAEFPPTCLDVPETQYSMRIWGGFQLDDLVHMDYFDKVRQVSVNQPRGYELWPETQLTRYWPNQPIKSFQCACAVDFDDLADIPEGQEWFLVYEGTCVTLKRDGAVLLQFQVPVLPRPGFAQFVLT</sequence>
<feature type="compositionally biased region" description="Basic and acidic residues" evidence="1">
    <location>
        <begin position="7"/>
        <end position="21"/>
    </location>
</feature>
<protein>
    <submittedName>
        <fullName evidence="2">Uncharacterized protein</fullName>
    </submittedName>
</protein>